<evidence type="ECO:0000256" key="2">
    <source>
        <dbReference type="ARBA" id="ARBA00022884"/>
    </source>
</evidence>
<keyword evidence="1 4" id="KW-0813">Transport</keyword>
<dbReference type="InterPro" id="IPR038187">
    <property type="entry name" value="NAC_A/B_dom_sf"/>
</dbReference>
<feature type="domain" description="NAC-A/B" evidence="6">
    <location>
        <begin position="7"/>
        <end position="75"/>
    </location>
</feature>
<dbReference type="Pfam" id="PF19026">
    <property type="entry name" value="UBA_HYPK"/>
    <property type="match status" value="1"/>
</dbReference>
<comment type="subunit">
    <text evidence="4">Homodimer. Interacts with the ribosome. Binds ribosomal RNA.</text>
</comment>
<reference evidence="7" key="1">
    <citation type="submission" date="2016-05" db="EMBL/GenBank/DDBJ databases">
        <title>Microbial consortia oxidize butane by reversing methanogenesis.</title>
        <authorList>
            <person name="Laso-Perez R."/>
            <person name="Richter M."/>
            <person name="Wegener G."/>
            <person name="Musat F."/>
        </authorList>
    </citation>
    <scope>NUCLEOTIDE SEQUENCE [LARGE SCALE GENOMIC DNA]</scope>
    <source>
        <strain evidence="7">BOX2</strain>
    </source>
</reference>
<dbReference type="Gene3D" id="1.10.8.10">
    <property type="entry name" value="DNA helicase RuvA subunit, C-terminal domain"/>
    <property type="match status" value="1"/>
</dbReference>
<evidence type="ECO:0000256" key="3">
    <source>
        <dbReference type="ARBA" id="ARBA00022927"/>
    </source>
</evidence>
<dbReference type="NCBIfam" id="TIGR00264">
    <property type="entry name" value="archaeal-type nascent polypeptide-associated complex protein"/>
    <property type="match status" value="1"/>
</dbReference>
<evidence type="ECO:0000313" key="8">
    <source>
        <dbReference type="Proteomes" id="UP000186940"/>
    </source>
</evidence>
<dbReference type="GO" id="GO:0003723">
    <property type="term" value="F:RNA binding"/>
    <property type="evidence" value="ECO:0007669"/>
    <property type="project" value="UniProtKB-UniRule"/>
</dbReference>
<dbReference type="SUPFAM" id="SSF46934">
    <property type="entry name" value="UBA-like"/>
    <property type="match status" value="1"/>
</dbReference>
<evidence type="ECO:0000256" key="4">
    <source>
        <dbReference type="HAMAP-Rule" id="MF_00814"/>
    </source>
</evidence>
<comment type="function">
    <text evidence="4">Contacts the emerging nascent chain on the ribosome.</text>
</comment>
<keyword evidence="8" id="KW-1185">Reference proteome</keyword>
<dbReference type="Gene3D" id="2.20.70.30">
    <property type="entry name" value="Nascent polypeptide-associated complex domain"/>
    <property type="match status" value="1"/>
</dbReference>
<comment type="similarity">
    <text evidence="4">Belongs to the NAC-alpha family.</text>
</comment>
<dbReference type="Pfam" id="PF01849">
    <property type="entry name" value="NAC"/>
    <property type="match status" value="1"/>
</dbReference>
<sequence>MFPGMAGVNPKKMKQMMKQMGISLNELEDVQEVIIRMKDHELVFPDAVVTVMNAQGTTLYQVVGTPEERTTASVVSDEDIELVMEKTGASREMAKEALERANGDLVEAIMALEGK</sequence>
<evidence type="ECO:0000256" key="5">
    <source>
        <dbReference type="NCBIfam" id="TIGR00264"/>
    </source>
</evidence>
<name>A0A1F2PAB6_9EURY</name>
<keyword evidence="3 4" id="KW-0653">Protein transport</keyword>
<evidence type="ECO:0000259" key="6">
    <source>
        <dbReference type="PROSITE" id="PS51151"/>
    </source>
</evidence>
<dbReference type="AlphaFoldDB" id="A0A1F2PAB6"/>
<dbReference type="InterPro" id="IPR002715">
    <property type="entry name" value="Nas_poly-pep-assoc_cplx_dom"/>
</dbReference>
<keyword evidence="2 4" id="KW-0694">RNA-binding</keyword>
<dbReference type="CDD" id="cd14359">
    <property type="entry name" value="UBA_AeNAC"/>
    <property type="match status" value="1"/>
</dbReference>
<dbReference type="InterPro" id="IPR009060">
    <property type="entry name" value="UBA-like_sf"/>
</dbReference>
<dbReference type="InterPro" id="IPR044034">
    <property type="entry name" value="NAC-like_UBA"/>
</dbReference>
<dbReference type="InterPro" id="IPR005231">
    <property type="entry name" value="NAC_arc"/>
</dbReference>
<protein>
    <recommendedName>
        <fullName evidence="4 5">Nascent polypeptide-associated complex protein</fullName>
    </recommendedName>
</protein>
<dbReference type="SMART" id="SM01407">
    <property type="entry name" value="NAC"/>
    <property type="match status" value="1"/>
</dbReference>
<dbReference type="Proteomes" id="UP000186940">
    <property type="component" value="Unassembled WGS sequence"/>
</dbReference>
<dbReference type="HAMAP" id="MF_00814">
    <property type="entry name" value="NAC_arch"/>
    <property type="match status" value="1"/>
</dbReference>
<dbReference type="EMBL" id="LYOS01000003">
    <property type="protein sequence ID" value="OFV67872.1"/>
    <property type="molecule type" value="Genomic_DNA"/>
</dbReference>
<evidence type="ECO:0000313" key="7">
    <source>
        <dbReference type="EMBL" id="OFV67872.1"/>
    </source>
</evidence>
<proteinExistence type="inferred from homology"/>
<evidence type="ECO:0000256" key="1">
    <source>
        <dbReference type="ARBA" id="ARBA00022448"/>
    </source>
</evidence>
<dbReference type="PROSITE" id="PS51151">
    <property type="entry name" value="NAC_AB"/>
    <property type="match status" value="1"/>
</dbReference>
<accession>A0A1F2PAB6</accession>
<organism evidence="7 8">
    <name type="scientific">Candidatus Syntropharchaeum caldarium</name>
    <dbReference type="NCBI Taxonomy" id="1838285"/>
    <lineage>
        <taxon>Archaea</taxon>
        <taxon>Methanobacteriati</taxon>
        <taxon>Methanobacteriota</taxon>
        <taxon>Stenosarchaea group</taxon>
        <taxon>Methanomicrobia</taxon>
        <taxon>Methanosarcinales</taxon>
        <taxon>ANME-2 cluster</taxon>
        <taxon>Candidatus Syntropharchaeum</taxon>
    </lineage>
</organism>
<gene>
    <name evidence="4" type="primary">nac</name>
    <name evidence="7" type="ORF">SCAL_001247</name>
</gene>
<comment type="caution">
    <text evidence="7">The sequence shown here is derived from an EMBL/GenBank/DDBJ whole genome shotgun (WGS) entry which is preliminary data.</text>
</comment>
<dbReference type="PATRIC" id="fig|1838285.3.peg.1267"/>
<dbReference type="GO" id="GO:0015031">
    <property type="term" value="P:protein transport"/>
    <property type="evidence" value="ECO:0007669"/>
    <property type="project" value="UniProtKB-UniRule"/>
</dbReference>
<dbReference type="STRING" id="1838285.SCAL_001247"/>